<protein>
    <submittedName>
        <fullName evidence="1">Uncharacterized protein</fullName>
    </submittedName>
</protein>
<proteinExistence type="predicted"/>
<name>A0ABQ0D2Z7_9HELI</name>
<dbReference type="EMBL" id="BAAFHN010000012">
    <property type="protein sequence ID" value="GAB0172727.1"/>
    <property type="molecule type" value="Genomic_DNA"/>
</dbReference>
<evidence type="ECO:0000313" key="1">
    <source>
        <dbReference type="EMBL" id="GAB0172727.1"/>
    </source>
</evidence>
<keyword evidence="2" id="KW-1185">Reference proteome</keyword>
<evidence type="ECO:0000313" key="2">
    <source>
        <dbReference type="Proteomes" id="UP001562457"/>
    </source>
</evidence>
<sequence>MRKSHPIYIENLETYLSDLEQEYWDDRAVYAGRSIYITDEYEIFNILSKLNAVKDKKKILKCTP</sequence>
<dbReference type="RefSeq" id="WP_158659015.1">
    <property type="nucleotide sequence ID" value="NZ_FZND01000030.1"/>
</dbReference>
<comment type="caution">
    <text evidence="1">The sequence shown here is derived from an EMBL/GenBank/DDBJ whole genome shotgun (WGS) entry which is preliminary data.</text>
</comment>
<accession>A0ABQ0D2Z7</accession>
<reference evidence="1 2" key="1">
    <citation type="submission" date="2024-06" db="EMBL/GenBank/DDBJ databases">
        <title>Draft genome sequence of Helicobacter trogontum NHP16-4001.</title>
        <authorList>
            <person name="Rimbara E."/>
            <person name="Suzuki M."/>
        </authorList>
    </citation>
    <scope>NUCLEOTIDE SEQUENCE [LARGE SCALE GENOMIC DNA]</scope>
    <source>
        <strain evidence="1 2">NHP16-4001</strain>
    </source>
</reference>
<gene>
    <name evidence="1" type="ORF">NHP164001_07410</name>
</gene>
<dbReference type="Proteomes" id="UP001562457">
    <property type="component" value="Unassembled WGS sequence"/>
</dbReference>
<organism evidence="1 2">
    <name type="scientific">Helicobacter trogontum</name>
    <dbReference type="NCBI Taxonomy" id="50960"/>
    <lineage>
        <taxon>Bacteria</taxon>
        <taxon>Pseudomonadati</taxon>
        <taxon>Campylobacterota</taxon>
        <taxon>Epsilonproteobacteria</taxon>
        <taxon>Campylobacterales</taxon>
        <taxon>Helicobacteraceae</taxon>
        <taxon>Helicobacter</taxon>
    </lineage>
</organism>